<feature type="transmembrane region" description="Helical" evidence="4">
    <location>
        <begin position="100"/>
        <end position="119"/>
    </location>
</feature>
<dbReference type="PANTHER" id="PTHR12483">
    <property type="entry name" value="SOLUTE CARRIER FAMILY 31 COPPER TRANSPORTERS"/>
    <property type="match status" value="1"/>
</dbReference>
<dbReference type="PANTHER" id="PTHR12483:SF115">
    <property type="entry name" value="COPPER TRANSPORT PROTEIN"/>
    <property type="match status" value="1"/>
</dbReference>
<evidence type="ECO:0000313" key="5">
    <source>
        <dbReference type="EMBL" id="CAL8079911.1"/>
    </source>
</evidence>
<keyword evidence="6" id="KW-1185">Reference proteome</keyword>
<keyword evidence="4" id="KW-0186">Copper</keyword>
<comment type="similarity">
    <text evidence="4">Belongs to the copper transporter (Ctr) (TC 1.A.56) family. SLC31A subfamily.</text>
</comment>
<evidence type="ECO:0000256" key="1">
    <source>
        <dbReference type="ARBA" id="ARBA00022692"/>
    </source>
</evidence>
<comment type="caution">
    <text evidence="5">The sequence shown here is derived from an EMBL/GenBank/DDBJ whole genome shotgun (WGS) entry which is preliminary data.</text>
</comment>
<dbReference type="EMBL" id="CAXLJM020000014">
    <property type="protein sequence ID" value="CAL8079911.1"/>
    <property type="molecule type" value="Genomic_DNA"/>
</dbReference>
<accession>A0ABP1PW48</accession>
<dbReference type="Proteomes" id="UP001642540">
    <property type="component" value="Unassembled WGS sequence"/>
</dbReference>
<gene>
    <name evidence="5" type="ORF">ODALV1_LOCUS4498</name>
</gene>
<evidence type="ECO:0000256" key="3">
    <source>
        <dbReference type="ARBA" id="ARBA00023136"/>
    </source>
</evidence>
<protein>
    <recommendedName>
        <fullName evidence="4">Copper transport protein</fullName>
    </recommendedName>
</protein>
<dbReference type="InterPro" id="IPR007274">
    <property type="entry name" value="Cop_transporter"/>
</dbReference>
<name>A0ABP1PW48_9HEXA</name>
<feature type="transmembrane region" description="Helical" evidence="4">
    <location>
        <begin position="44"/>
        <end position="63"/>
    </location>
</feature>
<organism evidence="5 6">
    <name type="scientific">Orchesella dallaii</name>
    <dbReference type="NCBI Taxonomy" id="48710"/>
    <lineage>
        <taxon>Eukaryota</taxon>
        <taxon>Metazoa</taxon>
        <taxon>Ecdysozoa</taxon>
        <taxon>Arthropoda</taxon>
        <taxon>Hexapoda</taxon>
        <taxon>Collembola</taxon>
        <taxon>Entomobryomorpha</taxon>
        <taxon>Entomobryoidea</taxon>
        <taxon>Orchesellidae</taxon>
        <taxon>Orchesellinae</taxon>
        <taxon>Orchesella</taxon>
    </lineage>
</organism>
<dbReference type="Pfam" id="PF04145">
    <property type="entry name" value="Ctr"/>
    <property type="match status" value="1"/>
</dbReference>
<keyword evidence="4" id="KW-0187">Copper transport</keyword>
<comment type="subcellular location">
    <subcellularLocation>
        <location evidence="4">Membrane</location>
        <topology evidence="4">Multi-pass membrane protein</topology>
    </subcellularLocation>
</comment>
<evidence type="ECO:0000313" key="6">
    <source>
        <dbReference type="Proteomes" id="UP001642540"/>
    </source>
</evidence>
<reference evidence="5 6" key="1">
    <citation type="submission" date="2024-08" db="EMBL/GenBank/DDBJ databases">
        <authorList>
            <person name="Cucini C."/>
            <person name="Frati F."/>
        </authorList>
    </citation>
    <scope>NUCLEOTIDE SEQUENCE [LARGE SCALE GENOMIC DNA]</scope>
</reference>
<evidence type="ECO:0000256" key="2">
    <source>
        <dbReference type="ARBA" id="ARBA00022989"/>
    </source>
</evidence>
<sequence length="157" mass="17740">MDHRQHDHGGSEDSEGGMDMMAMYFTGGTKVTILFKFWETSNTGVFVASLIIVFLLALVYEALKFYREVLYERSATLASDRAVQGLLGGIRSNIFKSYHLVQTVLHMVQLVLSYFLMLIFMTYNIWLGLAITLGAGVGYLLFGWNKRSAVDITEHCH</sequence>
<evidence type="ECO:0000256" key="4">
    <source>
        <dbReference type="RuleBase" id="RU367022"/>
    </source>
</evidence>
<feature type="transmembrane region" description="Helical" evidence="4">
    <location>
        <begin position="125"/>
        <end position="142"/>
    </location>
</feature>
<keyword evidence="3 4" id="KW-0472">Membrane</keyword>
<proteinExistence type="inferred from homology"/>
<keyword evidence="2 4" id="KW-1133">Transmembrane helix</keyword>
<keyword evidence="4" id="KW-0406">Ion transport</keyword>
<keyword evidence="4" id="KW-0813">Transport</keyword>
<keyword evidence="1 4" id="KW-0812">Transmembrane</keyword>